<evidence type="ECO:0000313" key="2">
    <source>
        <dbReference type="Proteomes" id="UP000011919"/>
    </source>
</evidence>
<gene>
    <name evidence="1" type="ORF">C772_01954</name>
</gene>
<organism evidence="1 2">
    <name type="scientific">Bhargavaea cecembensis DSE10</name>
    <dbReference type="NCBI Taxonomy" id="1235279"/>
    <lineage>
        <taxon>Bacteria</taxon>
        <taxon>Bacillati</taxon>
        <taxon>Bacillota</taxon>
        <taxon>Bacilli</taxon>
        <taxon>Bacillales</taxon>
        <taxon>Caryophanaceae</taxon>
        <taxon>Bhargavaea</taxon>
    </lineage>
</organism>
<dbReference type="Proteomes" id="UP000011919">
    <property type="component" value="Unassembled WGS sequence"/>
</dbReference>
<dbReference type="AlphaFoldDB" id="M7P605"/>
<dbReference type="EMBL" id="AOFT01000009">
    <property type="protein sequence ID" value="EMR05974.1"/>
    <property type="molecule type" value="Genomic_DNA"/>
</dbReference>
<keyword evidence="2" id="KW-1185">Reference proteome</keyword>
<dbReference type="STRING" id="1235279.C772_01954"/>
<sequence>MEQGPCIRMAQTVDKTDPEEIFWVRFVIHDPFCSLLTRL</sequence>
<protein>
    <submittedName>
        <fullName evidence="1">Uncharacterized protein</fullName>
    </submittedName>
</protein>
<evidence type="ECO:0000313" key="1">
    <source>
        <dbReference type="EMBL" id="EMR05974.1"/>
    </source>
</evidence>
<proteinExistence type="predicted"/>
<reference evidence="1 2" key="1">
    <citation type="journal article" date="2013" name="Genome Announc.">
        <title>Draft Genome Sequence of Bhargavaea cecembensis Strain DSE10T, Isolated from a Deep-Sea Sediment Sample Collected at a Depth of 5,904 m from the Chagos-Laccadive Ridge System in the Indian Ocean.</title>
        <authorList>
            <person name="Shivaji S."/>
            <person name="Ara S."/>
            <person name="Begum Z."/>
            <person name="Ruth M."/>
            <person name="Singh A."/>
            <person name="Kumar Pinnaka A."/>
        </authorList>
    </citation>
    <scope>NUCLEOTIDE SEQUENCE [LARGE SCALE GENOMIC DNA]</scope>
    <source>
        <strain evidence="1 2">DSE10</strain>
    </source>
</reference>
<accession>M7P605</accession>
<name>M7P605_9BACL</name>
<comment type="caution">
    <text evidence="1">The sequence shown here is derived from an EMBL/GenBank/DDBJ whole genome shotgun (WGS) entry which is preliminary data.</text>
</comment>